<dbReference type="InterPro" id="IPR000602">
    <property type="entry name" value="Glyco_hydro_38_N"/>
</dbReference>
<evidence type="ECO:0000256" key="14">
    <source>
        <dbReference type="ARBA" id="ARBA00022832"/>
    </source>
</evidence>
<keyword evidence="18" id="KW-0275">Fatty acid biosynthesis</keyword>
<dbReference type="FunFam" id="1.20.1270.50:FF:000004">
    <property type="entry name" value="alpha-mannosidase 2C1 isoform X1"/>
    <property type="match status" value="1"/>
</dbReference>
<dbReference type="Gene3D" id="1.25.10.10">
    <property type="entry name" value="Leucine-rich Repeat Variant"/>
    <property type="match status" value="1"/>
</dbReference>
<keyword evidence="19" id="KW-0326">Glycosidase</keyword>
<keyword evidence="7 22" id="KW-0853">WD repeat</keyword>
<dbReference type="GO" id="GO:0006633">
    <property type="term" value="P:fatty acid biosynthetic process"/>
    <property type="evidence" value="ECO:0007669"/>
    <property type="project" value="UniProtKB-KW"/>
</dbReference>
<dbReference type="InterPro" id="IPR028995">
    <property type="entry name" value="Glyco_hydro_57/38_cen_sf"/>
</dbReference>
<evidence type="ECO:0000256" key="3">
    <source>
        <dbReference type="ARBA" id="ARBA00009257"/>
    </source>
</evidence>
<dbReference type="SMART" id="SM00369">
    <property type="entry name" value="LRR_TYP"/>
    <property type="match status" value="6"/>
</dbReference>
<evidence type="ECO:0000313" key="27">
    <source>
        <dbReference type="EMBL" id="OZJ03038.1"/>
    </source>
</evidence>
<dbReference type="PROSITE" id="PS50082">
    <property type="entry name" value="WD_REPEATS_2"/>
    <property type="match status" value="1"/>
</dbReference>
<dbReference type="InterPro" id="IPR027291">
    <property type="entry name" value="Glyco_hydro_38_N_sf"/>
</dbReference>
<comment type="function">
    <text evidence="20">Degrades free oligosaccharides in the vacuole.</text>
</comment>
<comment type="caution">
    <text evidence="27">The sequence shown here is derived from an EMBL/GenBank/DDBJ whole genome shotgun (WGS) entry which is preliminary data.</text>
</comment>
<name>A0A261XXJ1_9FUNG</name>
<dbReference type="PRINTS" id="PR01547">
    <property type="entry name" value="YEAST176DUF"/>
</dbReference>
<feature type="transmembrane region" description="Helical" evidence="24">
    <location>
        <begin position="104"/>
        <end position="124"/>
    </location>
</feature>
<dbReference type="InterPro" id="IPR011989">
    <property type="entry name" value="ARM-like"/>
</dbReference>
<evidence type="ECO:0000256" key="18">
    <source>
        <dbReference type="ARBA" id="ARBA00023160"/>
    </source>
</evidence>
<comment type="subcellular location">
    <subcellularLocation>
        <location evidence="2">Membrane</location>
        <topology evidence="2">Multi-pass membrane protein</topology>
    </subcellularLocation>
</comment>
<dbReference type="SMART" id="SM00320">
    <property type="entry name" value="WD40"/>
    <property type="match status" value="4"/>
</dbReference>
<dbReference type="SMART" id="SM01302">
    <property type="entry name" value="Raptor_N"/>
    <property type="match status" value="1"/>
</dbReference>
<feature type="domain" description="Raptor N-terminal CASPase-like" evidence="26">
    <location>
        <begin position="303"/>
        <end position="458"/>
    </location>
</feature>
<dbReference type="Gene3D" id="3.80.10.10">
    <property type="entry name" value="Ribonuclease Inhibitor"/>
    <property type="match status" value="1"/>
</dbReference>
<dbReference type="PANTHER" id="PTHR12848">
    <property type="entry name" value="REGULATORY-ASSOCIATED PROTEIN OF MTOR"/>
    <property type="match status" value="1"/>
</dbReference>
<feature type="transmembrane region" description="Helical" evidence="24">
    <location>
        <begin position="136"/>
        <end position="155"/>
    </location>
</feature>
<dbReference type="Gene3D" id="2.60.40.2220">
    <property type="match status" value="1"/>
</dbReference>
<dbReference type="InterPro" id="IPR041147">
    <property type="entry name" value="GH38_C"/>
</dbReference>
<dbReference type="InterPro" id="IPR054723">
    <property type="entry name" value="Ams1-like_N"/>
</dbReference>
<dbReference type="Gene3D" id="2.70.98.30">
    <property type="entry name" value="Golgi alpha-mannosidase II, domain 4"/>
    <property type="match status" value="1"/>
</dbReference>
<accession>A0A261XXJ1</accession>
<dbReference type="GO" id="GO:0030307">
    <property type="term" value="P:positive regulation of cell growth"/>
    <property type="evidence" value="ECO:0007669"/>
    <property type="project" value="TreeGrafter"/>
</dbReference>
<evidence type="ECO:0000256" key="2">
    <source>
        <dbReference type="ARBA" id="ARBA00004141"/>
    </source>
</evidence>
<dbReference type="SUPFAM" id="SSF52058">
    <property type="entry name" value="L domain-like"/>
    <property type="match status" value="1"/>
</dbReference>
<dbReference type="InterPro" id="IPR001611">
    <property type="entry name" value="Leu-rich_rpt"/>
</dbReference>
<evidence type="ECO:0000256" key="16">
    <source>
        <dbReference type="ARBA" id="ARBA00023098"/>
    </source>
</evidence>
<dbReference type="InterPro" id="IPR037094">
    <property type="entry name" value="Glyco_hydro_38_cen_sf"/>
</dbReference>
<evidence type="ECO:0000256" key="8">
    <source>
        <dbReference type="ARBA" id="ARBA00022614"/>
    </source>
</evidence>
<dbReference type="GO" id="GO:0010506">
    <property type="term" value="P:regulation of autophagy"/>
    <property type="evidence" value="ECO:0007669"/>
    <property type="project" value="TreeGrafter"/>
</dbReference>
<keyword evidence="13" id="KW-0378">Hydrolase</keyword>
<keyword evidence="6" id="KW-0444">Lipid biosynthesis</keyword>
<dbReference type="OrthoDB" id="10262360at2759"/>
<evidence type="ECO:0000256" key="20">
    <source>
        <dbReference type="ARBA" id="ARBA00054985"/>
    </source>
</evidence>
<evidence type="ECO:0000256" key="9">
    <source>
        <dbReference type="ARBA" id="ARBA00022679"/>
    </source>
</evidence>
<keyword evidence="12" id="KW-0677">Repeat</keyword>
<evidence type="ECO:0000259" key="26">
    <source>
        <dbReference type="SMART" id="SM01302"/>
    </source>
</evidence>
<dbReference type="InterPro" id="IPR011013">
    <property type="entry name" value="Gal_mutarotase_sf_dom"/>
</dbReference>
<dbReference type="InterPro" id="IPR016024">
    <property type="entry name" value="ARM-type_fold"/>
</dbReference>
<dbReference type="GO" id="GO:0005737">
    <property type="term" value="C:cytoplasm"/>
    <property type="evidence" value="ECO:0007669"/>
    <property type="project" value="TreeGrafter"/>
</dbReference>
<dbReference type="GO" id="GO:0031931">
    <property type="term" value="C:TORC1 complex"/>
    <property type="evidence" value="ECO:0007669"/>
    <property type="project" value="InterPro"/>
</dbReference>
<dbReference type="GO" id="GO:0030246">
    <property type="term" value="F:carbohydrate binding"/>
    <property type="evidence" value="ECO:0007669"/>
    <property type="project" value="InterPro"/>
</dbReference>
<sequence>MFRNTTQDALLHPSTFQWTSTLPLSEPRHIFTTWTLYFTTIVLLKVWMRDRKPPRIMKHICPAYNLLVCALSAFMTCAGVYGVIQNYKAHQSVQALFCLQKTPTQGWLFWTMYLYYISKYLELADTVILILKRRPLIFLHWYHHAIVMLMVWSWLKGANVYSGLGMIANCFVHVLMYWYYFCASIGKRVWFKRYVTTIQIIQFTISFLLSVPYLLYHTSWVQQPCSSSMWVFYFSMVVNGSFLLHLDAMEDGEVLAEPRHGIKERPPSMLAASMQLYYVDKLATLEKEEQRPAEPVEWRQRVKQRTSRGYLVLCLNLGVDPPDVYKTSPCAKLECWLDPTTMKPTKAIESIGRSLLRQYQEFISRRDENFKTLLDPYIEDFKRLTVSVRKSSKDERLLFHYNGHGVPKPTASGEIWVFNKQYTQYIPVSLLELQSWIGSPVVYVWDCSSAGNIVNTFIKLANQARQEANTNERNLHHHSFPANFNEENFQLAACGPGESLPMDPKLPADVFSACLSNPVPMAMWWFCIQNERFLGKQVDRTLMPQFPGTLGDRRSPRGEMNWIFTTVTDTIAWSILHKNPERFKRLFRQDLVVASLFRNFFLAERILSTYKLHPMSIPELPSTRDHPMWKAWDLAVDRAASQAPKLMEYFENHHLKDVDGGKDIVWTGVYESSTFFADQLTAFDVWLRTAKDLDEIPMQLPVILQVLLSQVHRLRALMLLSRFMDLGPKAVHAALMVGIFPYVLRLLQSPAAELRPVLAFIWARILAVDDSVRSDLIKDNAYAYFITILTPGTPINAIPHISEHRATCAFNLSTLCHNFPPGQQGCFEARVISYCLAHASDPSPLLRQWVCLCLGELWNDFPQARDSTIDSQAHERLYPLLDDDVADVRAAAVYALGLLLQADDNPPEHIANVQLNLCIMLLKMSSDGSPTVRQELVCALSICVTSQSQSFAMAAYEVAQEDGIWTPAEDRVPATTSQTASQVADYVWIWKTLLILSVDPDEEVRKLARNVVDHVNYTTLMTTTYGELATNLLHLKPPKASSRPVTPPNGVPLMEPSEDTLNGHASHQNVLLDGTSSNASLGTSENGNIETDSIKSDVDDFIPLPLKSTLWERKSQFFRQPQMKTEAEEPGSETFNAKIYRRKRNAELISAAQERAQLVYDRQLAWEGTTAAMPHDGQVEHIVFHAFDPHVLWTDQYNRVTVYDWDEATAINRFPLRIPQDFSIISLQLINENDFGILLVATDDFLIRLYQQYQDENVNMISSWRGLTYLEKSSRQAGLKCEWQQGPGHLIVGGDNRQISIWDASRETCAYTFPTMLRTCVTSLTSDKGNIFFAGFGNGIIKKFDKRLPPNNSIVTTFEEHSGWIVDVRMQAGGRRELLSASDDGKVKYWDQRFPKTVSTLDIAQPSELTAFALHDNLPFFATGSIHHSVKLFDLNTGNVVTSNKAPGGIFGQRTTTFDSCITKTKNSLIAQKLAIKLPSELKELQSLASLNISFNAFDHVPDSICELTQLQHLLMSGNAIDSIPKMLCTRLSQLVNLDLHTNRITSIPDEIGLLVRLKRFNLAINLITHLPTTISSLCGSLEWFNLNDNRIEILPDELGNLVNLIKFGVVQNGLKQLPWSIGSLTKLRKLDVRRNQLKYFPGSLILLSPERGGSLRTLLIEENENLTFISGIISLSIINDVPCKHSPDVEDDMAEITSEGMPWREQTKRGIISLQELSRRQALRSSDQRWHSSSNDFKASPAYPPHLNRLLSEPARLCYHCCRPYTGFGMEIAQVIALCDGRHVVRHNDLCPDPPHSADTSVSASPEITMVFFGLADGERHRRRYLEGGDIDNAVSSSLFAPPSASLAAETSVEPYNSRSFLDPDSGAVSSVTYEASHEASHIVRSQLLDSSDSGSEIESAYPVRTKLVRKINRAIRQFSVAQSSTTRDRNPNTLHRDATSNPAPVSFGTWVGYMGIFSYLNPYSPTTEDSGKHHTSATMSTAQKPRIIRSITLARADNFMSDGGNGHEINLKAMLWEITEEGDKVFTKILKKSNPGLERLKFDKIATREGWVESKGVGESFGPTWSTHWLHIFITIPESLNGLPVYLTFDSNSEAMVYSPAGIPLQGLTGGGGGDSRREYLLTQKGRAGHQHELYIEIACNGLFGAGAGGNGSIQPPVPDRTFTLSTMVLRAPNVLAQKLYLAMSIVLDMAKQLPGDSQRGAEALWVVEEVCDLVRYGEKEGLEKALRIIEDYLDAPNANGGHLLTAVGHCHIDTAWLWPFAETRRKTARSWASQIRLMEKHPDYTFVCSQAQQYKWLMQDYPELFEEVSGWIKKMQFLPVGGTWVEMDCNIPSGESLCRQFLLGQSFFHKHFGYHSNVFWLPDTFGYSAQLPQIVRQCNMKYFFTQKLSWNNINSFPKTTFEWTGLDGSRVLTHMCPSNTYTGSANVGELLMSERNHKDKDFSNESLLVYGVGDGGGGPLPAMVERLEKMQDVAPLPKVKMGNVEEFYERLEKNSKELSRWKGELYFELHRGTYTSTAAVKKFNRKIEFLLREIELLGAIASQSPVSSYTYPANLIESLWEDLCLCQFHDVLPGSSIELVNIDARRILGEVQEKSTKLRKELLDRVWGFKAGDEMMEVTGMDYSIIKLMLLSRQPGVKVFNSLPWSRTDIVKVPSEGIESRLAQLSEDGKQGYVIVADAPSMGVMNVSADRFQSLAADWEASAKKSADGGYVLSNRYLEATFDKQGQLVSLYDKENDRESIPSQAKGNVFQMYEDVPLYWDAWDVEIYHLSKGRNVENGTVKLIEDGPMVVSLLVEKQISKTSSLRQVISLTSVGKRVDFDTELEWNENRQFLKVEFVWDILADTATYDTQFGVISRPTHTNTSWEAAKFEVCGHKFADLSEYGYGVALLNDCKYGYATNGNTMRLSLVRSPKAPDTHLDIGHHSFKYAVYPHKGHFLNSEVVREAYAFNVPLLANYLIMPFRASPHNGDTQSALAAGQPAFEFTGAENVVLETVKRAQDGDGMVLRLFEAYGGKAVGALKSAYRIKSIYRCSILEEDGDKVELSSQNETELILKPFEIMTLKVRLE</sequence>
<evidence type="ECO:0000256" key="1">
    <source>
        <dbReference type="ARBA" id="ARBA00000365"/>
    </source>
</evidence>
<feature type="region of interest" description="Disordered" evidence="23">
    <location>
        <begin position="1923"/>
        <end position="1943"/>
    </location>
</feature>
<dbReference type="GO" id="GO:0031929">
    <property type="term" value="P:TOR signaling"/>
    <property type="evidence" value="ECO:0007669"/>
    <property type="project" value="InterPro"/>
</dbReference>
<dbReference type="PROSITE" id="PS01188">
    <property type="entry name" value="ELO"/>
    <property type="match status" value="1"/>
</dbReference>
<evidence type="ECO:0000256" key="5">
    <source>
        <dbReference type="ARBA" id="ARBA00012752"/>
    </source>
</evidence>
<dbReference type="InterPro" id="IPR011682">
    <property type="entry name" value="Glyco_hydro_38_C"/>
</dbReference>
<protein>
    <recommendedName>
        <fullName evidence="21">Alpha-mannosidase</fullName>
        <ecNumber evidence="5">3.2.1.24</ecNumber>
    </recommendedName>
</protein>
<dbReference type="PANTHER" id="PTHR12848:SF16">
    <property type="entry name" value="REGULATORY-ASSOCIATED PROTEIN OF MTOR"/>
    <property type="match status" value="1"/>
</dbReference>
<dbReference type="InterPro" id="IPR029347">
    <property type="entry name" value="Raptor_N"/>
</dbReference>
<dbReference type="Gene3D" id="2.130.10.10">
    <property type="entry name" value="YVTN repeat-like/Quinoprotein amine dehydrogenase"/>
    <property type="match status" value="1"/>
</dbReference>
<evidence type="ECO:0000256" key="23">
    <source>
        <dbReference type="SAM" id="MobiDB-lite"/>
    </source>
</evidence>
<keyword evidence="15 24" id="KW-1133">Transmembrane helix</keyword>
<dbReference type="FunFam" id="2.70.98.30:FF:000001">
    <property type="entry name" value="alpha-mannosidase 2C1 isoform X2"/>
    <property type="match status" value="1"/>
</dbReference>
<keyword evidence="17 24" id="KW-0472">Membrane</keyword>
<organism evidence="27 28">
    <name type="scientific">Bifiguratus adelaidae</name>
    <dbReference type="NCBI Taxonomy" id="1938954"/>
    <lineage>
        <taxon>Eukaryota</taxon>
        <taxon>Fungi</taxon>
        <taxon>Fungi incertae sedis</taxon>
        <taxon>Mucoromycota</taxon>
        <taxon>Mucoromycotina</taxon>
        <taxon>Endogonomycetes</taxon>
        <taxon>Endogonales</taxon>
        <taxon>Endogonales incertae sedis</taxon>
        <taxon>Bifiguratus</taxon>
    </lineage>
</organism>
<keyword evidence="10 24" id="KW-0812">Transmembrane</keyword>
<dbReference type="Proteomes" id="UP000242875">
    <property type="component" value="Unassembled WGS sequence"/>
</dbReference>
<dbReference type="InterPro" id="IPR011330">
    <property type="entry name" value="Glyco_hydro/deAcase_b/a-brl"/>
</dbReference>
<dbReference type="GO" id="GO:0016020">
    <property type="term" value="C:membrane"/>
    <property type="evidence" value="ECO:0007669"/>
    <property type="project" value="UniProtKB-SubCell"/>
</dbReference>
<evidence type="ECO:0000256" key="13">
    <source>
        <dbReference type="ARBA" id="ARBA00022801"/>
    </source>
</evidence>
<evidence type="ECO:0000313" key="28">
    <source>
        <dbReference type="Proteomes" id="UP000242875"/>
    </source>
</evidence>
<feature type="repeat" description="WD" evidence="22">
    <location>
        <begin position="1358"/>
        <end position="1400"/>
    </location>
</feature>
<feature type="transmembrane region" description="Helical" evidence="24">
    <location>
        <begin position="60"/>
        <end position="84"/>
    </location>
</feature>
<dbReference type="Pfam" id="PF17677">
    <property type="entry name" value="Glyco_hydro38C2"/>
    <property type="match status" value="1"/>
</dbReference>
<dbReference type="Pfam" id="PF01151">
    <property type="entry name" value="ELO"/>
    <property type="match status" value="1"/>
</dbReference>
<evidence type="ECO:0000256" key="22">
    <source>
        <dbReference type="PROSITE-ProRule" id="PRU00221"/>
    </source>
</evidence>
<dbReference type="GO" id="GO:0071230">
    <property type="term" value="P:cellular response to amino acid stimulus"/>
    <property type="evidence" value="ECO:0007669"/>
    <property type="project" value="TreeGrafter"/>
</dbReference>
<dbReference type="SUPFAM" id="SSF74650">
    <property type="entry name" value="Galactose mutarotase-like"/>
    <property type="match status" value="1"/>
</dbReference>
<comment type="similarity">
    <text evidence="4">Belongs to the glycosyl hydrolase 38 family.</text>
</comment>
<keyword evidence="28" id="KW-1185">Reference proteome</keyword>
<feature type="domain" description="Glycoside hydrolase family 38 central" evidence="25">
    <location>
        <begin position="2511"/>
        <end position="2591"/>
    </location>
</feature>
<dbReference type="Pfam" id="PF14538">
    <property type="entry name" value="Raptor_N"/>
    <property type="match status" value="1"/>
</dbReference>
<evidence type="ECO:0000256" key="7">
    <source>
        <dbReference type="ARBA" id="ARBA00022574"/>
    </source>
</evidence>
<dbReference type="InterPro" id="IPR036322">
    <property type="entry name" value="WD40_repeat_dom_sf"/>
</dbReference>
<dbReference type="SUPFAM" id="SSF88713">
    <property type="entry name" value="Glycoside hydrolase/deacetylase"/>
    <property type="match status" value="1"/>
</dbReference>
<dbReference type="Pfam" id="PF22907">
    <property type="entry name" value="Ams1-like_1st"/>
    <property type="match status" value="1"/>
</dbReference>
<dbReference type="EMBL" id="MVBO01000109">
    <property type="protein sequence ID" value="OZJ03038.1"/>
    <property type="molecule type" value="Genomic_DNA"/>
</dbReference>
<dbReference type="GO" id="GO:0046872">
    <property type="term" value="F:metal ion binding"/>
    <property type="evidence" value="ECO:0007669"/>
    <property type="project" value="UniProtKB-KW"/>
</dbReference>
<comment type="catalytic activity">
    <reaction evidence="1">
        <text>Hydrolysis of terminal, non-reducing alpha-D-mannose residues in alpha-D-mannosides.</text>
        <dbReference type="EC" id="3.2.1.24"/>
    </reaction>
</comment>
<dbReference type="GO" id="GO:0030674">
    <property type="term" value="F:protein-macromolecule adaptor activity"/>
    <property type="evidence" value="ECO:0007669"/>
    <property type="project" value="TreeGrafter"/>
</dbReference>
<feature type="compositionally biased region" description="Basic and acidic residues" evidence="23">
    <location>
        <begin position="1928"/>
        <end position="1940"/>
    </location>
</feature>
<dbReference type="SUPFAM" id="SSF88688">
    <property type="entry name" value="Families 57/38 glycoside transferase middle domain"/>
    <property type="match status" value="1"/>
</dbReference>
<dbReference type="InterPro" id="IPR030457">
    <property type="entry name" value="ELO_CS"/>
</dbReference>
<evidence type="ECO:0000259" key="25">
    <source>
        <dbReference type="SMART" id="SM00872"/>
    </source>
</evidence>
<evidence type="ECO:0000256" key="17">
    <source>
        <dbReference type="ARBA" id="ARBA00023136"/>
    </source>
</evidence>
<dbReference type="Pfam" id="PF01074">
    <property type="entry name" value="Glyco_hydro_38N"/>
    <property type="match status" value="1"/>
</dbReference>
<dbReference type="InterPro" id="IPR004083">
    <property type="entry name" value="Raptor"/>
</dbReference>
<evidence type="ECO:0000256" key="19">
    <source>
        <dbReference type="ARBA" id="ARBA00023295"/>
    </source>
</evidence>
<feature type="transmembrane region" description="Helical" evidence="24">
    <location>
        <begin position="161"/>
        <end position="182"/>
    </location>
</feature>
<dbReference type="SUPFAM" id="SSF48371">
    <property type="entry name" value="ARM repeat"/>
    <property type="match status" value="1"/>
</dbReference>
<dbReference type="InterPro" id="IPR002076">
    <property type="entry name" value="ELO_fam"/>
</dbReference>
<feature type="transmembrane region" description="Helical" evidence="24">
    <location>
        <begin position="30"/>
        <end position="48"/>
    </location>
</feature>
<dbReference type="Gene3D" id="3.20.110.10">
    <property type="entry name" value="Glycoside hydrolase 38, N terminal domain"/>
    <property type="match status" value="1"/>
</dbReference>
<dbReference type="Pfam" id="PF07748">
    <property type="entry name" value="Glyco_hydro_38C"/>
    <property type="match status" value="1"/>
</dbReference>
<dbReference type="GO" id="GO:0004559">
    <property type="term" value="F:alpha-mannosidase activity"/>
    <property type="evidence" value="ECO:0007669"/>
    <property type="project" value="UniProtKB-EC"/>
</dbReference>
<dbReference type="InterPro" id="IPR003591">
    <property type="entry name" value="Leu-rich_rpt_typical-subtyp"/>
</dbReference>
<dbReference type="FunFam" id="3.20.110.10:FF:000002">
    <property type="entry name" value="alpha-mannosidase 2C1 isoform X1"/>
    <property type="match status" value="1"/>
</dbReference>
<dbReference type="Pfam" id="PF00400">
    <property type="entry name" value="WD40"/>
    <property type="match status" value="1"/>
</dbReference>
<evidence type="ECO:0000256" key="12">
    <source>
        <dbReference type="ARBA" id="ARBA00022737"/>
    </source>
</evidence>
<evidence type="ECO:0000256" key="11">
    <source>
        <dbReference type="ARBA" id="ARBA00022723"/>
    </source>
</evidence>
<feature type="transmembrane region" description="Helical" evidence="24">
    <location>
        <begin position="194"/>
        <end position="216"/>
    </location>
</feature>
<evidence type="ECO:0000256" key="4">
    <source>
        <dbReference type="ARBA" id="ARBA00009792"/>
    </source>
</evidence>
<dbReference type="SUPFAM" id="SSF50978">
    <property type="entry name" value="WD40 repeat-like"/>
    <property type="match status" value="1"/>
</dbReference>
<keyword evidence="9" id="KW-0808">Transferase</keyword>
<dbReference type="GO" id="GO:0006013">
    <property type="term" value="P:mannose metabolic process"/>
    <property type="evidence" value="ECO:0007669"/>
    <property type="project" value="InterPro"/>
</dbReference>
<evidence type="ECO:0000256" key="24">
    <source>
        <dbReference type="SAM" id="Phobius"/>
    </source>
</evidence>
<comment type="similarity">
    <text evidence="3">Belongs to the WD repeat RAPTOR family.</text>
</comment>
<dbReference type="Pfam" id="PF09261">
    <property type="entry name" value="Alpha-mann_mid"/>
    <property type="match status" value="1"/>
</dbReference>
<dbReference type="InterPro" id="IPR015341">
    <property type="entry name" value="Glyco_hydro_38_cen"/>
</dbReference>
<dbReference type="InterPro" id="IPR032675">
    <property type="entry name" value="LRR_dom_sf"/>
</dbReference>
<gene>
    <name evidence="27" type="ORF">BZG36_03263</name>
</gene>
<evidence type="ECO:0000256" key="10">
    <source>
        <dbReference type="ARBA" id="ARBA00022692"/>
    </source>
</evidence>
<dbReference type="PROSITE" id="PS51450">
    <property type="entry name" value="LRR"/>
    <property type="match status" value="1"/>
</dbReference>
<dbReference type="InterPro" id="IPR015943">
    <property type="entry name" value="WD40/YVTN_repeat-like_dom_sf"/>
</dbReference>
<dbReference type="SMART" id="SM00872">
    <property type="entry name" value="Alpha-mann_mid"/>
    <property type="match status" value="1"/>
</dbReference>
<proteinExistence type="inferred from homology"/>
<dbReference type="EC" id="3.2.1.24" evidence="5"/>
<evidence type="ECO:0000256" key="21">
    <source>
        <dbReference type="ARBA" id="ARBA00071615"/>
    </source>
</evidence>
<dbReference type="GO" id="GO:0009922">
    <property type="term" value="F:fatty acid elongase activity"/>
    <property type="evidence" value="ECO:0007669"/>
    <property type="project" value="InterPro"/>
</dbReference>
<evidence type="ECO:0000256" key="15">
    <source>
        <dbReference type="ARBA" id="ARBA00022989"/>
    </source>
</evidence>
<keyword evidence="8" id="KW-0433">Leucine-rich repeat</keyword>
<evidence type="ECO:0000256" key="6">
    <source>
        <dbReference type="ARBA" id="ARBA00022516"/>
    </source>
</evidence>
<dbReference type="InterPro" id="IPR001680">
    <property type="entry name" value="WD40_rpt"/>
</dbReference>
<dbReference type="GO" id="GO:0009267">
    <property type="term" value="P:cellular response to starvation"/>
    <property type="evidence" value="ECO:0007669"/>
    <property type="project" value="TreeGrafter"/>
</dbReference>
<keyword evidence="14" id="KW-0276">Fatty acid metabolism</keyword>
<reference evidence="27 28" key="1">
    <citation type="journal article" date="2017" name="Mycologia">
        <title>Bifiguratus adelaidae, gen. et sp. nov., a new member of Mucoromycotina in endophytic and soil-dwelling habitats.</title>
        <authorList>
            <person name="Torres-Cruz T.J."/>
            <person name="Billingsley Tobias T.L."/>
            <person name="Almatruk M."/>
            <person name="Hesse C."/>
            <person name="Kuske C.R."/>
            <person name="Desiro A."/>
            <person name="Benucci G.M."/>
            <person name="Bonito G."/>
            <person name="Stajich J.E."/>
            <person name="Dunlap C."/>
            <person name="Arnold A.E."/>
            <person name="Porras-Alfaro A."/>
        </authorList>
    </citation>
    <scope>NUCLEOTIDE SEQUENCE [LARGE SCALE GENOMIC DNA]</scope>
    <source>
        <strain evidence="27 28">AZ0501</strain>
    </source>
</reference>
<dbReference type="Gene3D" id="1.20.1270.50">
    <property type="entry name" value="Glycoside hydrolase family 38, central domain"/>
    <property type="match status" value="1"/>
</dbReference>
<keyword evidence="11" id="KW-0479">Metal-binding</keyword>
<keyword evidence="16" id="KW-0443">Lipid metabolism</keyword>